<evidence type="ECO:0000313" key="1">
    <source>
        <dbReference type="EMBL" id="QRE02805.1"/>
    </source>
</evidence>
<accession>A0A7U2ND46</accession>
<organism evidence="1 2">
    <name type="scientific">Flavobacterium psychrophilum</name>
    <dbReference type="NCBI Taxonomy" id="96345"/>
    <lineage>
        <taxon>Bacteria</taxon>
        <taxon>Pseudomonadati</taxon>
        <taxon>Bacteroidota</taxon>
        <taxon>Flavobacteriia</taxon>
        <taxon>Flavobacteriales</taxon>
        <taxon>Flavobacteriaceae</taxon>
        <taxon>Flavobacterium</taxon>
    </lineage>
</organism>
<dbReference type="EMBL" id="CP059075">
    <property type="protein sequence ID" value="QRE02805.1"/>
    <property type="molecule type" value="Genomic_DNA"/>
</dbReference>
<evidence type="ECO:0000313" key="2">
    <source>
        <dbReference type="Proteomes" id="UP000596329"/>
    </source>
</evidence>
<reference evidence="1 2" key="1">
    <citation type="submission" date="2020-07" db="EMBL/GenBank/DDBJ databases">
        <title>Genomic characterization of Flavobacterium psychrophilum strains.</title>
        <authorList>
            <person name="Castillo D."/>
            <person name="Jorgensen J."/>
            <person name="Middelboe M."/>
        </authorList>
    </citation>
    <scope>NUCLEOTIDE SEQUENCE [LARGE SCALE GENOMIC DNA]</scope>
    <source>
        <strain evidence="1 2">FPS-R7</strain>
    </source>
</reference>
<dbReference type="AlphaFoldDB" id="A0A7U2ND46"/>
<sequence length="301" mass="35818">MILLKYWYKYTNKNKYRDIKEQMLIKRKKSQLLPSFTYKLDEISGYIKNEKVLNFKHSGHIGDIIYALPVIKELSKTHTCNLYIQVNKPIDKHAYKHTAGNVFINKAIYDKLIPLLKSVEYISDFGILENQKIHIDFDLFRELPFDLNFISFRWFFHLTGIQTDLSEPFLKIEPHPSIQNKIVIVRSFRVRNPFVDYSFLAKYDNLLFIGLKDEYEDLKKHIPNLEFYDVKDFYEMAQIIKSSKFFIGNQSFAYSLAEAIKTPRLLEAYSDFPVVHPIGKNAYDFYFQIHFEQLFNKLNTL</sequence>
<protein>
    <submittedName>
        <fullName evidence="1">Uncharacterized protein</fullName>
    </submittedName>
</protein>
<dbReference type="RefSeq" id="WP_063742290.1">
    <property type="nucleotide sequence ID" value="NZ_CP059075.1"/>
</dbReference>
<dbReference type="Proteomes" id="UP000596329">
    <property type="component" value="Chromosome"/>
</dbReference>
<name>A0A7U2ND46_FLAPS</name>
<gene>
    <name evidence="1" type="ORF">H0H26_07700</name>
</gene>
<proteinExistence type="predicted"/>